<gene>
    <name evidence="1" type="ORF">OFLC_LOCUS2929</name>
</gene>
<sequence>MNSRSANRFSCLAQVLPHGAIYCIAVIRGGPISVYVVINRIRDIAFDHIPLTWTTREDTRFVIKSCSFRLFFPFKSI</sequence>
<proteinExistence type="predicted"/>
<reference evidence="3" key="1">
    <citation type="submission" date="2016-06" db="UniProtKB">
        <authorList>
            <consortium name="WormBaseParasite"/>
        </authorList>
    </citation>
    <scope>IDENTIFICATION</scope>
</reference>
<dbReference type="AlphaFoldDB" id="A0A183H617"/>
<evidence type="ECO:0000313" key="1">
    <source>
        <dbReference type="EMBL" id="VDO34702.1"/>
    </source>
</evidence>
<dbReference type="EMBL" id="UZAJ01001820">
    <property type="protein sequence ID" value="VDO34702.1"/>
    <property type="molecule type" value="Genomic_DNA"/>
</dbReference>
<name>A0A183H617_9BILA</name>
<organism evidence="3">
    <name type="scientific">Onchocerca flexuosa</name>
    <dbReference type="NCBI Taxonomy" id="387005"/>
    <lineage>
        <taxon>Eukaryota</taxon>
        <taxon>Metazoa</taxon>
        <taxon>Ecdysozoa</taxon>
        <taxon>Nematoda</taxon>
        <taxon>Chromadorea</taxon>
        <taxon>Rhabditida</taxon>
        <taxon>Spirurina</taxon>
        <taxon>Spiruromorpha</taxon>
        <taxon>Filarioidea</taxon>
        <taxon>Onchocercidae</taxon>
        <taxon>Onchocerca</taxon>
    </lineage>
</organism>
<keyword evidence="2" id="KW-1185">Reference proteome</keyword>
<evidence type="ECO:0000313" key="3">
    <source>
        <dbReference type="WBParaSite" id="OFLC_0000292701-mRNA-1"/>
    </source>
</evidence>
<protein>
    <submittedName>
        <fullName evidence="3">Sema domain-containing protein</fullName>
    </submittedName>
</protein>
<accession>A0A183H617</accession>
<reference evidence="1 2" key="2">
    <citation type="submission" date="2018-11" db="EMBL/GenBank/DDBJ databases">
        <authorList>
            <consortium name="Pathogen Informatics"/>
        </authorList>
    </citation>
    <scope>NUCLEOTIDE SEQUENCE [LARGE SCALE GENOMIC DNA]</scope>
</reference>
<evidence type="ECO:0000313" key="2">
    <source>
        <dbReference type="Proteomes" id="UP000267606"/>
    </source>
</evidence>
<dbReference type="WBParaSite" id="OFLC_0000292701-mRNA-1">
    <property type="protein sequence ID" value="OFLC_0000292701-mRNA-1"/>
    <property type="gene ID" value="OFLC_0000292701"/>
</dbReference>
<dbReference type="Proteomes" id="UP000267606">
    <property type="component" value="Unassembled WGS sequence"/>
</dbReference>